<dbReference type="InterPro" id="IPR029480">
    <property type="entry name" value="Transpos_assoc"/>
</dbReference>
<dbReference type="AlphaFoldDB" id="A0A6P9E7K5"/>
<evidence type="ECO:0000313" key="3">
    <source>
        <dbReference type="RefSeq" id="XP_035540273.1"/>
    </source>
</evidence>
<protein>
    <submittedName>
        <fullName evidence="3">Uncharacterized protein LOC108993977</fullName>
    </submittedName>
</protein>
<dbReference type="OrthoDB" id="1932595at2759"/>
<dbReference type="RefSeq" id="XP_035540273.1">
    <property type="nucleotide sequence ID" value="XM_035684380.1"/>
</dbReference>
<dbReference type="InParanoid" id="A0A6P9E7K5"/>
<dbReference type="GeneID" id="108993977"/>
<organism evidence="2 3">
    <name type="scientific">Juglans regia</name>
    <name type="common">English walnut</name>
    <dbReference type="NCBI Taxonomy" id="51240"/>
    <lineage>
        <taxon>Eukaryota</taxon>
        <taxon>Viridiplantae</taxon>
        <taxon>Streptophyta</taxon>
        <taxon>Embryophyta</taxon>
        <taxon>Tracheophyta</taxon>
        <taxon>Spermatophyta</taxon>
        <taxon>Magnoliopsida</taxon>
        <taxon>eudicotyledons</taxon>
        <taxon>Gunneridae</taxon>
        <taxon>Pentapetalae</taxon>
        <taxon>rosids</taxon>
        <taxon>fabids</taxon>
        <taxon>Fagales</taxon>
        <taxon>Juglandaceae</taxon>
        <taxon>Juglans</taxon>
    </lineage>
</organism>
<feature type="domain" description="Transposase-associated" evidence="1">
    <location>
        <begin position="3"/>
        <end position="76"/>
    </location>
</feature>
<dbReference type="Pfam" id="PF02992">
    <property type="entry name" value="Transposase_21"/>
    <property type="match status" value="1"/>
</dbReference>
<proteinExistence type="predicted"/>
<dbReference type="PANTHER" id="PTHR10775:SF177">
    <property type="entry name" value="TNP2, PARTIAL"/>
    <property type="match status" value="1"/>
</dbReference>
<dbReference type="Pfam" id="PF13963">
    <property type="entry name" value="Transpos_assoc"/>
    <property type="match status" value="1"/>
</dbReference>
<dbReference type="KEGG" id="jre:108993977"/>
<dbReference type="PANTHER" id="PTHR10775">
    <property type="entry name" value="OS08G0208400 PROTEIN"/>
    <property type="match status" value="1"/>
</dbReference>
<reference evidence="3" key="1">
    <citation type="submission" date="2025-08" db="UniProtKB">
        <authorList>
            <consortium name="RefSeq"/>
        </authorList>
    </citation>
    <scope>IDENTIFICATION</scope>
    <source>
        <tissue evidence="3">Leaves</tissue>
    </source>
</reference>
<accession>A0A6P9E7K5</accession>
<sequence length="567" mass="65556">MDKSWMNLSDRLKSNQYAEGVKQFLTQAENHAMGSGCIRCPCRICSNNIWLPISEVETHLFITGINPNYTNWIFHGDKDPFETVNNSDDSVEVSHQEEYIDDMDEMLGDFMESTFVDVASGNTTTPHEHQASPILGPAQTSAYEKLLNDARRPLFDGCKNFSQLSFIVKLLHIKTIGGWSIKSFDILLKLLRSAFPNVVLPHSYEESRSMERGLGFSYSKIHACPNDYILYWKQNSELNECPKCNTSRWMESTHKSRPIPQKVLRHFPLKPRLQRLYMSSKTAADMRWHKEQRAHDGINMRHPADSEAWITFDEEHRWFAKDARNVRLGLASDGFNPFNNMAKPYSIWPVILVPYNLPPWLCMKEAFFMTSLIIPGPKSPGNEIDVYLQPLVDELSNLWENGVATYDAFSEETFMLHAALLWTINDFPAYGNLSDWSTKWKLACPSCNLGTDSMWLTYGRKHTYMGHRRFLPLEHTWRKKKSIFNGKEDHRTPPTLLTGPELLGQLTSIGHVSFGKCSKKHKRTPEELNWTKKSIFFNLPYWSTLKFQHNLDVMHIEKKFATASWAR</sequence>
<dbReference type="Proteomes" id="UP000235220">
    <property type="component" value="Chromosome 13"/>
</dbReference>
<evidence type="ECO:0000259" key="1">
    <source>
        <dbReference type="Pfam" id="PF13963"/>
    </source>
</evidence>
<gene>
    <name evidence="3" type="primary">LOC108993977</name>
</gene>
<evidence type="ECO:0000313" key="2">
    <source>
        <dbReference type="Proteomes" id="UP000235220"/>
    </source>
</evidence>
<name>A0A6P9E7K5_JUGRE</name>
<keyword evidence="2" id="KW-1185">Reference proteome</keyword>
<dbReference type="InterPro" id="IPR004242">
    <property type="entry name" value="Transposase_21"/>
</dbReference>